<gene>
    <name evidence="2" type="ORF">SASPL_105449</name>
</gene>
<feature type="region of interest" description="Disordered" evidence="1">
    <location>
        <begin position="154"/>
        <end position="226"/>
    </location>
</feature>
<dbReference type="InterPro" id="IPR021916">
    <property type="entry name" value="DUF3527"/>
</dbReference>
<name>A0A8X8YPI8_SALSN</name>
<protein>
    <submittedName>
        <fullName evidence="2">Uncharacterized protein</fullName>
    </submittedName>
</protein>
<feature type="region of interest" description="Disordered" evidence="1">
    <location>
        <begin position="511"/>
        <end position="589"/>
    </location>
</feature>
<feature type="region of interest" description="Disordered" evidence="1">
    <location>
        <begin position="457"/>
        <end position="484"/>
    </location>
</feature>
<dbReference type="AlphaFoldDB" id="A0A8X8YPI8"/>
<feature type="region of interest" description="Disordered" evidence="1">
    <location>
        <begin position="280"/>
        <end position="322"/>
    </location>
</feature>
<proteinExistence type="predicted"/>
<dbReference type="OrthoDB" id="1898655at2759"/>
<feature type="compositionally biased region" description="Low complexity" evidence="1">
    <location>
        <begin position="540"/>
        <end position="551"/>
    </location>
</feature>
<dbReference type="EMBL" id="PNBA02000002">
    <property type="protein sequence ID" value="KAG6433831.1"/>
    <property type="molecule type" value="Genomic_DNA"/>
</dbReference>
<accession>A0A8X8YPI8</accession>
<feature type="compositionally biased region" description="Basic and acidic residues" evidence="1">
    <location>
        <begin position="216"/>
        <end position="226"/>
    </location>
</feature>
<evidence type="ECO:0000256" key="1">
    <source>
        <dbReference type="SAM" id="MobiDB-lite"/>
    </source>
</evidence>
<organism evidence="2">
    <name type="scientific">Salvia splendens</name>
    <name type="common">Scarlet sage</name>
    <dbReference type="NCBI Taxonomy" id="180675"/>
    <lineage>
        <taxon>Eukaryota</taxon>
        <taxon>Viridiplantae</taxon>
        <taxon>Streptophyta</taxon>
        <taxon>Embryophyta</taxon>
        <taxon>Tracheophyta</taxon>
        <taxon>Spermatophyta</taxon>
        <taxon>Magnoliopsida</taxon>
        <taxon>eudicotyledons</taxon>
        <taxon>Gunneridae</taxon>
        <taxon>Pentapetalae</taxon>
        <taxon>asterids</taxon>
        <taxon>lamiids</taxon>
        <taxon>Lamiales</taxon>
        <taxon>Lamiaceae</taxon>
        <taxon>Nepetoideae</taxon>
        <taxon>Mentheae</taxon>
        <taxon>Salviinae</taxon>
        <taxon>Salvia</taxon>
        <taxon>Salvia subgen. Calosphace</taxon>
        <taxon>core Calosphace</taxon>
    </lineage>
</organism>
<feature type="compositionally biased region" description="Basic and acidic residues" evidence="1">
    <location>
        <begin position="520"/>
        <end position="532"/>
    </location>
</feature>
<feature type="compositionally biased region" description="Polar residues" evidence="1">
    <location>
        <begin position="461"/>
        <end position="483"/>
    </location>
</feature>
<reference evidence="2" key="1">
    <citation type="submission" date="2018-01" db="EMBL/GenBank/DDBJ databases">
        <authorList>
            <person name="Mao J.F."/>
        </authorList>
    </citation>
    <scope>NUCLEOTIDE SEQUENCE</scope>
    <source>
        <strain evidence="2">Huo1</strain>
        <tissue evidence="2">Leaf</tissue>
    </source>
</reference>
<reference evidence="2" key="2">
    <citation type="submission" date="2020-08" db="EMBL/GenBank/DDBJ databases">
        <title>Plant Genome Project.</title>
        <authorList>
            <person name="Zhang R.-G."/>
        </authorList>
    </citation>
    <scope>NUCLEOTIDE SEQUENCE</scope>
    <source>
        <strain evidence="2">Huo1</strain>
        <tissue evidence="2">Leaf</tissue>
    </source>
</reference>
<comment type="caution">
    <text evidence="2">The sequence shown here is derived from an EMBL/GenBank/DDBJ whole genome shotgun (WGS) entry which is preliminary data.</text>
</comment>
<dbReference type="Pfam" id="PF12043">
    <property type="entry name" value="DUF3527"/>
    <property type="match status" value="2"/>
</dbReference>
<dbReference type="Proteomes" id="UP000298416">
    <property type="component" value="Unassembled WGS sequence"/>
</dbReference>
<dbReference type="PANTHER" id="PTHR31390:SF12">
    <property type="entry name" value="PUTATIVE (DUF3527)-RELATED"/>
    <property type="match status" value="1"/>
</dbReference>
<feature type="region of interest" description="Disordered" evidence="1">
    <location>
        <begin position="889"/>
        <end position="915"/>
    </location>
</feature>
<dbReference type="PANTHER" id="PTHR31390">
    <property type="entry name" value="EXPRESSED PROTEIN"/>
    <property type="match status" value="1"/>
</dbReference>
<evidence type="ECO:0000313" key="3">
    <source>
        <dbReference type="Proteomes" id="UP000298416"/>
    </source>
</evidence>
<sequence>MHAVKQPSSRSVEMSMDMDVVRQERSLGQRQNVVSVGEKTPLPWIEKARLLQGKHRVRHSFSQPSDDRGLDFTENASAEKVRSRYAGNERKPRVGGRAFDDNELVKHMSNLPGFLQHVEKDNTIQDKALNFGVLDWKRLEKWKYTERMPGKLLRKASPTSDSFVSASGLPKISPNLKRQPSLHTPYPSLSHSAKQPVADGSSSQQPHPPQSLFIKSSKEGRNSKYQKEEEYVEYLKSKGKERCNQKYHTAESIRIVMQQNHFKQTEKYSDQYSSETIAYKSKMNPQKETVSEREASSSSSKQRKQKVAPLPPNKVRAYGKKSERRYDELKLTSGCSAPEPQNIVLLVPKDLQEKGRSESSQITESRTSLDTKLSAVAVTGNRLSGFCSPRELYSGGYSDIPHSCPLPSSSMKPHDLLASHATDADIFPNADSITSTSSEAKFSDMSEEDIRASAYIEASTRKQSINGEQSTAKGRSPSPTRRFSFNLGKMGRSFSFKESSEVPQLCSTYTPVKSAPVRSEVSRSMDSVDKDQANSSSKARSSPLRRLLDPLLKQKTSSDTVRPLNGSLRSMTASPTGIKGPPQDKRPDESNFQALLQLTFKNGLPFFRLVVENRKDMLAAAVKRLPTSEKNDPCMVYSFYTVHEIKKKSMNWINHGSKSKTCSLGYSIIGQMKISTVYHLKANREGTSECDARECVLYGVDPGQVDKQMLAFVPKKEIAAIVVKNSSKRVNGGEFMDKNQRSEGRNFPQLVFPASLESQEKANSNGTIVILPGAVHGIPIKGTPSSLISRWRSGGCCDCGGWDVGCKLRILADSRKGSYNIQESASSSVDHVNLFMQGGEHTGRPVFSLKPFSDEFYSIEMDPSISLLEAFATSVAHLTCRKIPEIIDDKGQSEAEHVPEPNPRADRRKPPLFQEQIPAKYVTCPPLSPVGRS</sequence>
<evidence type="ECO:0000313" key="2">
    <source>
        <dbReference type="EMBL" id="KAG6433831.1"/>
    </source>
</evidence>
<keyword evidence="3" id="KW-1185">Reference proteome</keyword>
<feature type="compositionally biased region" description="Basic and acidic residues" evidence="1">
    <location>
        <begin position="889"/>
        <end position="909"/>
    </location>
</feature>
<feature type="compositionally biased region" description="Polar residues" evidence="1">
    <location>
        <begin position="176"/>
        <end position="193"/>
    </location>
</feature>